<feature type="transmembrane region" description="Helical" evidence="9">
    <location>
        <begin position="135"/>
        <end position="156"/>
    </location>
</feature>
<evidence type="ECO:0000256" key="6">
    <source>
        <dbReference type="ARBA" id="ARBA00022989"/>
    </source>
</evidence>
<gene>
    <name evidence="9 11" type="primary">secF</name>
    <name evidence="11" type="ORF">GlitD10_2460</name>
</gene>
<accession>A0A1J0AFT0</accession>
<dbReference type="NCBIfam" id="TIGR00966">
    <property type="entry name" value="transloc_SecF"/>
    <property type="match status" value="1"/>
</dbReference>
<evidence type="ECO:0000256" key="7">
    <source>
        <dbReference type="ARBA" id="ARBA00023010"/>
    </source>
</evidence>
<sequence length="305" mass="33055">MTWRVTQHQRLWWGISAAVIVIGWVAMGVLWVQTGFPLRPSIDFIGGTRLQLERDCTQGCPQALTLPPLRVALEELGLANSSLQIVAGQGVSLRTRFLQPEEREQVQAKLAEVMGALDENKVQIDSIGPTFGGQILTSGVLALLVAFGGIGVYLALRFQVDYSVLAFVALAHDVLVTVGVFALLGLVAGVEVDSLFVVALLTIVGFSVNDTVVIYDRVRELLKLHGDWPIQQVVDAAVMQTLTRSINTTLTTVLSLVAIVLFGGETLRWFAVALIVGFLTGAYSSIFIASTSLAWWRSRHATDPA</sequence>
<dbReference type="Gene3D" id="1.20.1640.10">
    <property type="entry name" value="Multidrug efflux transporter AcrB transmembrane domain"/>
    <property type="match status" value="1"/>
</dbReference>
<dbReference type="PANTHER" id="PTHR30081">
    <property type="entry name" value="PROTEIN-EXPORT MEMBRANE PROTEIN SEC"/>
    <property type="match status" value="1"/>
</dbReference>
<dbReference type="RefSeq" id="WP_071455183.1">
    <property type="nucleotide sequence ID" value="NZ_CP017675.1"/>
</dbReference>
<dbReference type="GO" id="GO:0043952">
    <property type="term" value="P:protein transport by the Sec complex"/>
    <property type="evidence" value="ECO:0007669"/>
    <property type="project" value="UniProtKB-UniRule"/>
</dbReference>
<dbReference type="GO" id="GO:0015450">
    <property type="term" value="F:protein-transporting ATPase activity"/>
    <property type="evidence" value="ECO:0007669"/>
    <property type="project" value="InterPro"/>
</dbReference>
<dbReference type="SUPFAM" id="SSF82866">
    <property type="entry name" value="Multidrug efflux transporter AcrB transmembrane domain"/>
    <property type="match status" value="1"/>
</dbReference>
<keyword evidence="6 9" id="KW-1133">Transmembrane helix</keyword>
<dbReference type="GO" id="GO:0005886">
    <property type="term" value="C:plasma membrane"/>
    <property type="evidence" value="ECO:0007669"/>
    <property type="project" value="UniProtKB-SubCell"/>
</dbReference>
<dbReference type="STRING" id="1188229.GlitD10_2460"/>
<name>A0A1J0AFT0_9CYAN</name>
<comment type="function">
    <text evidence="9">Part of the Sec protein translocase complex. Interacts with the SecYEG preprotein conducting channel. SecDF uses the proton motive force (PMF) to complete protein translocation after the ATP-dependent function of SecA.</text>
</comment>
<evidence type="ECO:0000256" key="5">
    <source>
        <dbReference type="ARBA" id="ARBA00022927"/>
    </source>
</evidence>
<dbReference type="InterPro" id="IPR005665">
    <property type="entry name" value="SecF_bac"/>
</dbReference>
<keyword evidence="12" id="KW-1185">Reference proteome</keyword>
<dbReference type="EMBL" id="CP017675">
    <property type="protein sequence ID" value="APB34796.1"/>
    <property type="molecule type" value="Genomic_DNA"/>
</dbReference>
<dbReference type="OrthoDB" id="9805019at2"/>
<evidence type="ECO:0000256" key="9">
    <source>
        <dbReference type="HAMAP-Rule" id="MF_01464"/>
    </source>
</evidence>
<comment type="subcellular location">
    <subcellularLocation>
        <location evidence="1 9">Cell membrane</location>
        <topology evidence="1 9">Multi-pass membrane protein</topology>
    </subcellularLocation>
</comment>
<dbReference type="Pfam" id="PF02355">
    <property type="entry name" value="SecD_SecF_C"/>
    <property type="match status" value="1"/>
</dbReference>
<evidence type="ECO:0000313" key="11">
    <source>
        <dbReference type="EMBL" id="APB34796.1"/>
    </source>
</evidence>
<dbReference type="InterPro" id="IPR022645">
    <property type="entry name" value="SecD/SecF_bac"/>
</dbReference>
<keyword evidence="2 9" id="KW-0813">Transport</keyword>
<feature type="transmembrane region" description="Helical" evidence="9">
    <location>
        <begin position="269"/>
        <end position="296"/>
    </location>
</feature>
<dbReference type="PANTHER" id="PTHR30081:SF8">
    <property type="entry name" value="PROTEIN TRANSLOCASE SUBUNIT SECF"/>
    <property type="match status" value="1"/>
</dbReference>
<keyword evidence="3 9" id="KW-1003">Cell membrane</keyword>
<feature type="domain" description="Protein export membrane protein SecD/SecF C-terminal" evidence="10">
    <location>
        <begin position="114"/>
        <end position="298"/>
    </location>
</feature>
<protein>
    <recommendedName>
        <fullName evidence="9">Protein-export membrane protein SecF</fullName>
    </recommendedName>
</protein>
<dbReference type="KEGG" id="glt:GlitD10_2460"/>
<keyword evidence="5 9" id="KW-0653">Protein transport</keyword>
<dbReference type="AlphaFoldDB" id="A0A1J0AFT0"/>
<dbReference type="Pfam" id="PF07549">
    <property type="entry name" value="Sec_GG"/>
    <property type="match status" value="1"/>
</dbReference>
<feature type="transmembrane region" description="Helical" evidence="9">
    <location>
        <begin position="194"/>
        <end position="215"/>
    </location>
</feature>
<feature type="transmembrane region" description="Helical" evidence="9">
    <location>
        <begin position="246"/>
        <end position="263"/>
    </location>
</feature>
<evidence type="ECO:0000256" key="1">
    <source>
        <dbReference type="ARBA" id="ARBA00004651"/>
    </source>
</evidence>
<evidence type="ECO:0000256" key="4">
    <source>
        <dbReference type="ARBA" id="ARBA00022692"/>
    </source>
</evidence>
<evidence type="ECO:0000313" key="12">
    <source>
        <dbReference type="Proteomes" id="UP000180235"/>
    </source>
</evidence>
<dbReference type="GO" id="GO:0065002">
    <property type="term" value="P:intracellular protein transmembrane transport"/>
    <property type="evidence" value="ECO:0007669"/>
    <property type="project" value="UniProtKB-UniRule"/>
</dbReference>
<feature type="transmembrane region" description="Helical" evidence="9">
    <location>
        <begin position="163"/>
        <end position="188"/>
    </location>
</feature>
<keyword evidence="7 9" id="KW-0811">Translocation</keyword>
<dbReference type="InterPro" id="IPR055344">
    <property type="entry name" value="SecD_SecF_C_bact"/>
</dbReference>
<reference evidence="11 12" key="1">
    <citation type="submission" date="2016-10" db="EMBL/GenBank/DDBJ databases">
        <title>Description of Gloeomargarita lithophora gen. nov., sp. nov., a thylakoid-bearing basal-branching cyanobacterium with intracellular carbonates, and proposal for Gloeomargaritales ord. nov.</title>
        <authorList>
            <person name="Moreira D."/>
            <person name="Tavera R."/>
            <person name="Benzerara K."/>
            <person name="Skouri-Panet F."/>
            <person name="Couradeau E."/>
            <person name="Gerard E."/>
            <person name="Loussert C."/>
            <person name="Novelo E."/>
            <person name="Zivanovic Y."/>
            <person name="Lopez-Garcia P."/>
        </authorList>
    </citation>
    <scope>NUCLEOTIDE SEQUENCE [LARGE SCALE GENOMIC DNA]</scope>
    <source>
        <strain evidence="11 12">D10</strain>
    </source>
</reference>
<keyword evidence="8 9" id="KW-0472">Membrane</keyword>
<dbReference type="InterPro" id="IPR048634">
    <property type="entry name" value="SecD_SecF_C"/>
</dbReference>
<dbReference type="GO" id="GO:0006605">
    <property type="term" value="P:protein targeting"/>
    <property type="evidence" value="ECO:0007669"/>
    <property type="project" value="UniProtKB-UniRule"/>
</dbReference>
<dbReference type="PRINTS" id="PR01755">
    <property type="entry name" value="SECFTRNLCASE"/>
</dbReference>
<feature type="transmembrane region" description="Helical" evidence="9">
    <location>
        <begin position="12"/>
        <end position="32"/>
    </location>
</feature>
<evidence type="ECO:0000256" key="8">
    <source>
        <dbReference type="ARBA" id="ARBA00023136"/>
    </source>
</evidence>
<dbReference type="InterPro" id="IPR022813">
    <property type="entry name" value="SecD/SecF_arch_bac"/>
</dbReference>
<keyword evidence="4 9" id="KW-0812">Transmembrane</keyword>
<dbReference type="HAMAP" id="MF_01464_B">
    <property type="entry name" value="SecF_B"/>
    <property type="match status" value="1"/>
</dbReference>
<proteinExistence type="inferred from homology"/>
<organism evidence="11 12">
    <name type="scientific">Gloeomargarita lithophora Alchichica-D10</name>
    <dbReference type="NCBI Taxonomy" id="1188229"/>
    <lineage>
        <taxon>Bacteria</taxon>
        <taxon>Bacillati</taxon>
        <taxon>Cyanobacteriota</taxon>
        <taxon>Cyanophyceae</taxon>
        <taxon>Gloeomargaritales</taxon>
        <taxon>Gloeomargaritaceae</taxon>
        <taxon>Gloeomargarita</taxon>
    </lineage>
</organism>
<dbReference type="InterPro" id="IPR022646">
    <property type="entry name" value="SecD/SecF_CS"/>
</dbReference>
<evidence type="ECO:0000256" key="2">
    <source>
        <dbReference type="ARBA" id="ARBA00022448"/>
    </source>
</evidence>
<comment type="similarity">
    <text evidence="9">Belongs to the SecD/SecF family. SecF subfamily.</text>
</comment>
<comment type="function">
    <text evidence="9">Probably participates in protein translocation into and across both the cytoplasmic and thylakoid membranes in cyanobacterial cells.</text>
</comment>
<dbReference type="NCBIfam" id="TIGR00916">
    <property type="entry name" value="2A0604s01"/>
    <property type="match status" value="1"/>
</dbReference>
<dbReference type="Proteomes" id="UP000180235">
    <property type="component" value="Chromosome"/>
</dbReference>
<comment type="subunit">
    <text evidence="9">Forms a complex with SecD. Part of the essential Sec protein translocation apparatus which comprises SecA, SecYEG and auxiliary proteins SecDF. Other proteins may also be involved.</text>
</comment>
<evidence type="ECO:0000259" key="10">
    <source>
        <dbReference type="Pfam" id="PF02355"/>
    </source>
</evidence>
<evidence type="ECO:0000256" key="3">
    <source>
        <dbReference type="ARBA" id="ARBA00022475"/>
    </source>
</evidence>